<dbReference type="Proteomes" id="UP000321578">
    <property type="component" value="Unassembled WGS sequence"/>
</dbReference>
<evidence type="ECO:0000313" key="3">
    <source>
        <dbReference type="Proteomes" id="UP000321578"/>
    </source>
</evidence>
<protein>
    <submittedName>
        <fullName evidence="2">Uncharacterized protein</fullName>
    </submittedName>
</protein>
<dbReference type="AlphaFoldDB" id="A0A5C6ZC86"/>
<organism evidence="2 3">
    <name type="scientific">Subsaximicrobium wynnwilliamsii</name>
    <dbReference type="NCBI Taxonomy" id="291179"/>
    <lineage>
        <taxon>Bacteria</taxon>
        <taxon>Pseudomonadati</taxon>
        <taxon>Bacteroidota</taxon>
        <taxon>Flavobacteriia</taxon>
        <taxon>Flavobacteriales</taxon>
        <taxon>Flavobacteriaceae</taxon>
        <taxon>Subsaximicrobium</taxon>
    </lineage>
</organism>
<evidence type="ECO:0000313" key="2">
    <source>
        <dbReference type="EMBL" id="TXD87016.1"/>
    </source>
</evidence>
<sequence>MKYLILFCFIASATSIICGLALEVSFAEKLVGFGTVGLFIITFPLFAYYRWKDRSLKDYMLNKENLDKMRDSQKESKY</sequence>
<gene>
    <name evidence="2" type="ORF">ESY86_18325</name>
</gene>
<accession>A0A5C6ZC86</accession>
<comment type="caution">
    <text evidence="2">The sequence shown here is derived from an EMBL/GenBank/DDBJ whole genome shotgun (WGS) entry which is preliminary data.</text>
</comment>
<dbReference type="RefSeq" id="WP_147088179.1">
    <property type="nucleotide sequence ID" value="NZ_VORM01000023.1"/>
</dbReference>
<dbReference type="OrthoDB" id="1145018at2"/>
<keyword evidence="1" id="KW-1133">Transmembrane helix</keyword>
<reference evidence="2 3" key="1">
    <citation type="submission" date="2019-08" db="EMBL/GenBank/DDBJ databases">
        <title>Genomes of Subsaximicrobium wynnwilliamsii strains.</title>
        <authorList>
            <person name="Bowman J.P."/>
        </authorList>
    </citation>
    <scope>NUCLEOTIDE SEQUENCE [LARGE SCALE GENOMIC DNA]</scope>
    <source>
        <strain evidence="2 3">2-80-2</strain>
    </source>
</reference>
<keyword evidence="1" id="KW-0812">Transmembrane</keyword>
<proteinExistence type="predicted"/>
<keyword evidence="3" id="KW-1185">Reference proteome</keyword>
<feature type="transmembrane region" description="Helical" evidence="1">
    <location>
        <begin position="31"/>
        <end position="51"/>
    </location>
</feature>
<name>A0A5C6ZC86_9FLAO</name>
<evidence type="ECO:0000256" key="1">
    <source>
        <dbReference type="SAM" id="Phobius"/>
    </source>
</evidence>
<dbReference type="EMBL" id="VORO01000031">
    <property type="protein sequence ID" value="TXD87016.1"/>
    <property type="molecule type" value="Genomic_DNA"/>
</dbReference>
<keyword evidence="1" id="KW-0472">Membrane</keyword>